<dbReference type="PANTHER" id="PTHR43562:SF4">
    <property type="entry name" value="NA(+)_H(+) ANTIPORTER NHAS5"/>
    <property type="match status" value="1"/>
</dbReference>
<feature type="transmembrane region" description="Helical" evidence="8">
    <location>
        <begin position="337"/>
        <end position="361"/>
    </location>
</feature>
<feature type="transmembrane region" description="Helical" evidence="8">
    <location>
        <begin position="219"/>
        <end position="236"/>
    </location>
</feature>
<evidence type="ECO:0000256" key="4">
    <source>
        <dbReference type="ARBA" id="ARBA00022692"/>
    </source>
</evidence>
<accession>A0A069SCB2</accession>
<evidence type="ECO:0000256" key="8">
    <source>
        <dbReference type="SAM" id="Phobius"/>
    </source>
</evidence>
<feature type="transmembrane region" description="Helical" evidence="8">
    <location>
        <begin position="96"/>
        <end position="115"/>
    </location>
</feature>
<feature type="transmembrane region" description="Helical" evidence="8">
    <location>
        <begin position="274"/>
        <end position="292"/>
    </location>
</feature>
<feature type="transmembrane region" description="Helical" evidence="8">
    <location>
        <begin position="373"/>
        <end position="392"/>
    </location>
</feature>
<keyword evidence="7 8" id="KW-0472">Membrane</keyword>
<evidence type="ECO:0000256" key="3">
    <source>
        <dbReference type="ARBA" id="ARBA00022449"/>
    </source>
</evidence>
<evidence type="ECO:0000256" key="7">
    <source>
        <dbReference type="ARBA" id="ARBA00023136"/>
    </source>
</evidence>
<sequence length="715" mass="80163">MELFDLNIHFPVTDPTWIFFLVLIIILFAPMILGRLRIPHIIGMILAGVVVGKYGFNILERDSSFELFGKVGLYYIMFLAGLEMDMDDFKKNRTKGLVFGMFTFLIPMGLGIWSSMSMLNYGFLTSVLLASMYASHTLIAYPIISRYGLSRQRTVSITIGGTAVTVVLALMVLAVIGGMYKGEDVGGLFWVLLVAKVVLLFGLIIFLMPRISRWFFRTYEDAVMQFIFVLAMVFLGGGLMELVGMEGILGAFLAGLVLNRFVPHVSPLMNRLEFVGNALFIPYFLIGVGMIIDVRCLFTEGEALKVAVVMTVVATFSKWLAAWITQKIYGMKKVEGSLIFGLSNAQAAATLAAVLIGHGIIMENGERLLNDDVLNGTVVMILFTCIISSVVTERAARKMVTQENLMEGSEGKEQERILIPVANPETIEGLVGMALMMRHPKQKESLVALSVINDNNTSETKELIGKRNLERTAMIAAAADASVKTVLRYDLNIAQGIIHTQKEYAVTDIVIGLHRKTNLMDSFFGTMTENLLKGTNRQIMIAKLLMPVNTLRRIVVAVPDKAEYEKGFLKWMTQLCRMGKQLGCRVHFFATEDTLKHLRALTEKQEANTFTEFSLLEEWDDLLLLTGQVNYDHLFVVVSSRKGSISYQTSFERLPSQISKYFANNSLLIVYPDQLGDDPQEIVSFSDPRGQSETRVYDNVGKWFYKWFKKGDERN</sequence>
<keyword evidence="3" id="KW-0050">Antiport</keyword>
<evidence type="ECO:0000256" key="1">
    <source>
        <dbReference type="ARBA" id="ARBA00004141"/>
    </source>
</evidence>
<keyword evidence="4 8" id="KW-0812">Transmembrane</keyword>
<dbReference type="SUPFAM" id="SSF52402">
    <property type="entry name" value="Adenine nucleotide alpha hydrolases-like"/>
    <property type="match status" value="1"/>
</dbReference>
<feature type="transmembrane region" description="Helical" evidence="8">
    <location>
        <begin position="16"/>
        <end position="34"/>
    </location>
</feature>
<dbReference type="InterPro" id="IPR006153">
    <property type="entry name" value="Cation/H_exchanger_TM"/>
</dbReference>
<evidence type="ECO:0000259" key="9">
    <source>
        <dbReference type="Pfam" id="PF00999"/>
    </source>
</evidence>
<feature type="transmembrane region" description="Helical" evidence="8">
    <location>
        <begin position="304"/>
        <end position="325"/>
    </location>
</feature>
<evidence type="ECO:0000256" key="6">
    <source>
        <dbReference type="ARBA" id="ARBA00023065"/>
    </source>
</evidence>
<keyword evidence="6" id="KW-0406">Ion transport</keyword>
<dbReference type="GO" id="GO:0016020">
    <property type="term" value="C:membrane"/>
    <property type="evidence" value="ECO:0007669"/>
    <property type="project" value="UniProtKB-SubCell"/>
</dbReference>
<feature type="transmembrane region" description="Helical" evidence="8">
    <location>
        <begin position="41"/>
        <end position="59"/>
    </location>
</feature>
<dbReference type="AlphaFoldDB" id="A0A069SCB2"/>
<dbReference type="Pfam" id="PF00999">
    <property type="entry name" value="Na_H_Exchanger"/>
    <property type="match status" value="1"/>
</dbReference>
<feature type="domain" description="Cation/H+ exchanger transmembrane" evidence="9">
    <location>
        <begin position="24"/>
        <end position="393"/>
    </location>
</feature>
<dbReference type="EMBL" id="JNHM01000053">
    <property type="protein sequence ID" value="KDS51799.1"/>
    <property type="molecule type" value="Genomic_DNA"/>
</dbReference>
<dbReference type="Gene3D" id="1.20.1530.20">
    <property type="match status" value="1"/>
</dbReference>
<evidence type="ECO:0000313" key="11">
    <source>
        <dbReference type="Proteomes" id="UP000027661"/>
    </source>
</evidence>
<proteinExistence type="predicted"/>
<dbReference type="Proteomes" id="UP000027661">
    <property type="component" value="Unassembled WGS sequence"/>
</dbReference>
<reference evidence="10 11" key="1">
    <citation type="submission" date="2014-04" db="EMBL/GenBank/DDBJ databases">
        <authorList>
            <person name="Sears C."/>
            <person name="Carroll K."/>
            <person name="Sack B.R."/>
            <person name="Qadri F."/>
            <person name="Myers L.L."/>
            <person name="Chung G.-T."/>
            <person name="Escheverria P."/>
            <person name="Fraser C.M."/>
            <person name="Sadzewicz L."/>
            <person name="Shefchek K.A."/>
            <person name="Tallon L."/>
            <person name="Das S.P."/>
            <person name="Daugherty S."/>
            <person name="Mongodin E.F."/>
        </authorList>
    </citation>
    <scope>NUCLEOTIDE SEQUENCE [LARGE SCALE GENOMIC DNA]</scope>
    <source>
        <strain evidence="10 11">3975 RP4</strain>
    </source>
</reference>
<dbReference type="PATRIC" id="fig|1339352.3.peg.2914"/>
<dbReference type="GO" id="GO:1902600">
    <property type="term" value="P:proton transmembrane transport"/>
    <property type="evidence" value="ECO:0007669"/>
    <property type="project" value="InterPro"/>
</dbReference>
<evidence type="ECO:0000256" key="5">
    <source>
        <dbReference type="ARBA" id="ARBA00022989"/>
    </source>
</evidence>
<evidence type="ECO:0000256" key="2">
    <source>
        <dbReference type="ARBA" id="ARBA00022448"/>
    </source>
</evidence>
<dbReference type="PANTHER" id="PTHR43562">
    <property type="entry name" value="NAPA-TYPE SODIUM/HYDROGEN ANTIPORTER"/>
    <property type="match status" value="1"/>
</dbReference>
<gene>
    <name evidence="10" type="ORF">M099_3045</name>
</gene>
<feature type="transmembrane region" description="Helical" evidence="8">
    <location>
        <begin position="65"/>
        <end position="84"/>
    </location>
</feature>
<dbReference type="InterPro" id="IPR038770">
    <property type="entry name" value="Na+/solute_symporter_sf"/>
</dbReference>
<organism evidence="10 11">
    <name type="scientific">Phocaeicola vulgatus str. 3975 RP4</name>
    <dbReference type="NCBI Taxonomy" id="1339352"/>
    <lineage>
        <taxon>Bacteria</taxon>
        <taxon>Pseudomonadati</taxon>
        <taxon>Bacteroidota</taxon>
        <taxon>Bacteroidia</taxon>
        <taxon>Bacteroidales</taxon>
        <taxon>Bacteroidaceae</taxon>
        <taxon>Phocaeicola</taxon>
    </lineage>
</organism>
<feature type="transmembrane region" description="Helical" evidence="8">
    <location>
        <begin position="155"/>
        <end position="176"/>
    </location>
</feature>
<protein>
    <submittedName>
        <fullName evidence="10">Universal stress family protein</fullName>
    </submittedName>
</protein>
<dbReference type="Gene3D" id="3.40.50.620">
    <property type="entry name" value="HUPs"/>
    <property type="match status" value="1"/>
</dbReference>
<comment type="subcellular location">
    <subcellularLocation>
        <location evidence="1">Membrane</location>
        <topology evidence="1">Multi-pass membrane protein</topology>
    </subcellularLocation>
</comment>
<comment type="caution">
    <text evidence="10">The sequence shown here is derived from an EMBL/GenBank/DDBJ whole genome shotgun (WGS) entry which is preliminary data.</text>
</comment>
<feature type="transmembrane region" description="Helical" evidence="8">
    <location>
        <begin position="242"/>
        <end position="262"/>
    </location>
</feature>
<name>A0A069SCB2_PHOVU</name>
<keyword evidence="5 8" id="KW-1133">Transmembrane helix</keyword>
<evidence type="ECO:0000313" key="10">
    <source>
        <dbReference type="EMBL" id="KDS51799.1"/>
    </source>
</evidence>
<dbReference type="GO" id="GO:0015297">
    <property type="term" value="F:antiporter activity"/>
    <property type="evidence" value="ECO:0007669"/>
    <property type="project" value="UniProtKB-KW"/>
</dbReference>
<dbReference type="RefSeq" id="WP_005843610.1">
    <property type="nucleotide sequence ID" value="NZ_JNHM01000053.1"/>
</dbReference>
<dbReference type="InterPro" id="IPR014729">
    <property type="entry name" value="Rossmann-like_a/b/a_fold"/>
</dbReference>
<feature type="transmembrane region" description="Helical" evidence="8">
    <location>
        <begin position="188"/>
        <end position="207"/>
    </location>
</feature>
<feature type="transmembrane region" description="Helical" evidence="8">
    <location>
        <begin position="121"/>
        <end position="143"/>
    </location>
</feature>
<keyword evidence="2" id="KW-0813">Transport</keyword>